<dbReference type="GO" id="GO:0051537">
    <property type="term" value="F:2 iron, 2 sulfur cluster binding"/>
    <property type="evidence" value="ECO:0007669"/>
    <property type="project" value="UniProtKB-KW"/>
</dbReference>
<name>K6XB07_9ACTN</name>
<dbReference type="EMBL" id="BAHE01000029">
    <property type="protein sequence ID" value="GAC01583.1"/>
    <property type="molecule type" value="Genomic_DNA"/>
</dbReference>
<evidence type="ECO:0000256" key="6">
    <source>
        <dbReference type="ARBA" id="ARBA00038001"/>
    </source>
</evidence>
<evidence type="ECO:0000256" key="2">
    <source>
        <dbReference type="ARBA" id="ARBA00022723"/>
    </source>
</evidence>
<dbReference type="RefSeq" id="WP_006867749.1">
    <property type="nucleotide sequence ID" value="NZ_BAHE01000029.1"/>
</dbReference>
<keyword evidence="9" id="KW-1185">Reference proteome</keyword>
<dbReference type="Pfam" id="PF00355">
    <property type="entry name" value="Rieske"/>
    <property type="match status" value="1"/>
</dbReference>
<dbReference type="AlphaFoldDB" id="K6XB07"/>
<keyword evidence="2" id="KW-0479">Metal-binding</keyword>
<reference evidence="8 9" key="1">
    <citation type="submission" date="2012-08" db="EMBL/GenBank/DDBJ databases">
        <title>Whole genome shotgun sequence of Gordonia namibiensis NBRC 108229.</title>
        <authorList>
            <person name="Isaki-Nakamura S."/>
            <person name="Hosoyama A."/>
            <person name="Tsuchikane K."/>
            <person name="Katsumata H."/>
            <person name="Baba S."/>
            <person name="Yamazaki S."/>
            <person name="Fujita N."/>
        </authorList>
    </citation>
    <scope>NUCLEOTIDE SEQUENCE [LARGE SCALE GENOMIC DNA]</scope>
    <source>
        <strain evidence="8 9">NBRC 108229</strain>
    </source>
</reference>
<keyword evidence="3" id="KW-0408">Iron</keyword>
<dbReference type="InterPro" id="IPR036922">
    <property type="entry name" value="Rieske_2Fe-2S_sf"/>
</dbReference>
<dbReference type="CDD" id="cd03467">
    <property type="entry name" value="Rieske"/>
    <property type="match status" value="1"/>
</dbReference>
<dbReference type="PROSITE" id="PS51296">
    <property type="entry name" value="RIESKE"/>
    <property type="match status" value="1"/>
</dbReference>
<dbReference type="PANTHER" id="PTHR21496:SF0">
    <property type="entry name" value="RIESKE DOMAIN-CONTAINING PROTEIN"/>
    <property type="match status" value="1"/>
</dbReference>
<evidence type="ECO:0000256" key="4">
    <source>
        <dbReference type="ARBA" id="ARBA00023014"/>
    </source>
</evidence>
<dbReference type="GO" id="GO:0046872">
    <property type="term" value="F:metal ion binding"/>
    <property type="evidence" value="ECO:0007669"/>
    <property type="project" value="UniProtKB-KW"/>
</dbReference>
<dbReference type="InterPro" id="IPR017941">
    <property type="entry name" value="Rieske_2Fe-2S"/>
</dbReference>
<sequence length="107" mass="11242">MTSIAEPGVVVIGAVADLELGESRAYVVDGRQIAVFRMTDGTLRATDAVCPHRGGPLADGQFDAAKIVCPLHQYAFDFADGACTSEGIGSVTVYRVEARGGDIVVWL</sequence>
<organism evidence="8 9">
    <name type="scientific">Gordonia namibiensis NBRC 108229</name>
    <dbReference type="NCBI Taxonomy" id="1208314"/>
    <lineage>
        <taxon>Bacteria</taxon>
        <taxon>Bacillati</taxon>
        <taxon>Actinomycetota</taxon>
        <taxon>Actinomycetes</taxon>
        <taxon>Mycobacteriales</taxon>
        <taxon>Gordoniaceae</taxon>
        <taxon>Gordonia</taxon>
    </lineage>
</organism>
<protein>
    <submittedName>
        <fullName evidence="8">Nitrite reductase small subunit</fullName>
    </submittedName>
</protein>
<dbReference type="GO" id="GO:0016705">
    <property type="term" value="F:oxidoreductase activity, acting on paired donors, with incorporation or reduction of molecular oxygen"/>
    <property type="evidence" value="ECO:0007669"/>
    <property type="project" value="UniProtKB-ARBA"/>
</dbReference>
<gene>
    <name evidence="8" type="primary">nasE</name>
    <name evidence="8" type="ORF">GONAM_29_00270</name>
</gene>
<keyword evidence="1" id="KW-0001">2Fe-2S</keyword>
<evidence type="ECO:0000313" key="9">
    <source>
        <dbReference type="Proteomes" id="UP000035058"/>
    </source>
</evidence>
<proteinExistence type="inferred from homology"/>
<keyword evidence="4" id="KW-0411">Iron-sulfur</keyword>
<evidence type="ECO:0000256" key="5">
    <source>
        <dbReference type="ARBA" id="ARBA00034078"/>
    </source>
</evidence>
<feature type="domain" description="Rieske" evidence="7">
    <location>
        <begin position="10"/>
        <end position="105"/>
    </location>
</feature>
<comment type="caution">
    <text evidence="8">The sequence shown here is derived from an EMBL/GenBank/DDBJ whole genome shotgun (WGS) entry which is preliminary data.</text>
</comment>
<evidence type="ECO:0000259" key="7">
    <source>
        <dbReference type="PROSITE" id="PS51296"/>
    </source>
</evidence>
<comment type="similarity">
    <text evidence="6">Belongs to the bacterial ring-hydroxylating dioxygenase ferredoxin component family.</text>
</comment>
<dbReference type="SUPFAM" id="SSF50022">
    <property type="entry name" value="ISP domain"/>
    <property type="match status" value="1"/>
</dbReference>
<evidence type="ECO:0000256" key="3">
    <source>
        <dbReference type="ARBA" id="ARBA00023004"/>
    </source>
</evidence>
<evidence type="ECO:0000256" key="1">
    <source>
        <dbReference type="ARBA" id="ARBA00022714"/>
    </source>
</evidence>
<dbReference type="PANTHER" id="PTHR21496">
    <property type="entry name" value="FERREDOXIN-RELATED"/>
    <property type="match status" value="1"/>
</dbReference>
<accession>K6XB07</accession>
<dbReference type="Gene3D" id="2.102.10.10">
    <property type="entry name" value="Rieske [2Fe-2S] iron-sulphur domain"/>
    <property type="match status" value="1"/>
</dbReference>
<dbReference type="GO" id="GO:0004497">
    <property type="term" value="F:monooxygenase activity"/>
    <property type="evidence" value="ECO:0007669"/>
    <property type="project" value="UniProtKB-ARBA"/>
</dbReference>
<dbReference type="Proteomes" id="UP000035058">
    <property type="component" value="Unassembled WGS sequence"/>
</dbReference>
<evidence type="ECO:0000313" key="8">
    <source>
        <dbReference type="EMBL" id="GAC01583.1"/>
    </source>
</evidence>
<comment type="cofactor">
    <cofactor evidence="5">
        <name>[2Fe-2S] cluster</name>
        <dbReference type="ChEBI" id="CHEBI:190135"/>
    </cofactor>
</comment>